<dbReference type="AlphaFoldDB" id="A0A0A9TFS7"/>
<accession>A0A0A9TFS7</accession>
<reference evidence="1" key="1">
    <citation type="submission" date="2014-09" db="EMBL/GenBank/DDBJ databases">
        <authorList>
            <person name="Magalhaes I.L.F."/>
            <person name="Oliveira U."/>
            <person name="Santos F.R."/>
            <person name="Vidigal T.H.D.A."/>
            <person name="Brescovit A.D."/>
            <person name="Santos A.J."/>
        </authorList>
    </citation>
    <scope>NUCLEOTIDE SEQUENCE</scope>
    <source>
        <tissue evidence="1">Shoot tissue taken approximately 20 cm above the soil surface</tissue>
    </source>
</reference>
<sequence length="62" mass="6897">MVELVGPFFHTVFVSCLVGKGLLCYNYIVYYCGPVFSPGTKISLAVFHPEFVNLLHVASMKI</sequence>
<reference evidence="1" key="2">
    <citation type="journal article" date="2015" name="Data Brief">
        <title>Shoot transcriptome of the giant reed, Arundo donax.</title>
        <authorList>
            <person name="Barrero R.A."/>
            <person name="Guerrero F.D."/>
            <person name="Moolhuijzen P."/>
            <person name="Goolsby J.A."/>
            <person name="Tidwell J."/>
            <person name="Bellgard S.E."/>
            <person name="Bellgard M.I."/>
        </authorList>
    </citation>
    <scope>NUCLEOTIDE SEQUENCE</scope>
    <source>
        <tissue evidence="1">Shoot tissue taken approximately 20 cm above the soil surface</tissue>
    </source>
</reference>
<protein>
    <submittedName>
        <fullName evidence="1">Uncharacterized protein</fullName>
    </submittedName>
</protein>
<name>A0A0A9TFS7_ARUDO</name>
<proteinExistence type="predicted"/>
<dbReference type="EMBL" id="GBRH01252627">
    <property type="protein sequence ID" value="JAD45268.1"/>
    <property type="molecule type" value="Transcribed_RNA"/>
</dbReference>
<organism evidence="1">
    <name type="scientific">Arundo donax</name>
    <name type="common">Giant reed</name>
    <name type="synonym">Donax arundinaceus</name>
    <dbReference type="NCBI Taxonomy" id="35708"/>
    <lineage>
        <taxon>Eukaryota</taxon>
        <taxon>Viridiplantae</taxon>
        <taxon>Streptophyta</taxon>
        <taxon>Embryophyta</taxon>
        <taxon>Tracheophyta</taxon>
        <taxon>Spermatophyta</taxon>
        <taxon>Magnoliopsida</taxon>
        <taxon>Liliopsida</taxon>
        <taxon>Poales</taxon>
        <taxon>Poaceae</taxon>
        <taxon>PACMAD clade</taxon>
        <taxon>Arundinoideae</taxon>
        <taxon>Arundineae</taxon>
        <taxon>Arundo</taxon>
    </lineage>
</organism>
<evidence type="ECO:0000313" key="1">
    <source>
        <dbReference type="EMBL" id="JAD45268.1"/>
    </source>
</evidence>